<dbReference type="InterPro" id="IPR011657">
    <property type="entry name" value="CNT_C_dom"/>
</dbReference>
<comment type="similarity">
    <text evidence="2">Belongs to the concentrative nucleoside transporter (CNT) (TC 2.A.41) family.</text>
</comment>
<feature type="domain" description="Concentrative nucleoside transporter C-terminal" evidence="9">
    <location>
        <begin position="209"/>
        <end position="294"/>
    </location>
</feature>
<feature type="transmembrane region" description="Helical" evidence="7">
    <location>
        <begin position="266"/>
        <end position="284"/>
    </location>
</feature>
<evidence type="ECO:0000313" key="12">
    <source>
        <dbReference type="Proteomes" id="UP001165498"/>
    </source>
</evidence>
<dbReference type="InterPro" id="IPR008276">
    <property type="entry name" value="C_nuclsd_transpt"/>
</dbReference>
<feature type="transmembrane region" description="Helical" evidence="7">
    <location>
        <begin position="206"/>
        <end position="229"/>
    </location>
</feature>
<organism evidence="11 12">
    <name type="scientific">Tahibacter harae</name>
    <dbReference type="NCBI Taxonomy" id="2963937"/>
    <lineage>
        <taxon>Bacteria</taxon>
        <taxon>Pseudomonadati</taxon>
        <taxon>Pseudomonadota</taxon>
        <taxon>Gammaproteobacteria</taxon>
        <taxon>Lysobacterales</taxon>
        <taxon>Rhodanobacteraceae</taxon>
        <taxon>Tahibacter</taxon>
    </lineage>
</organism>
<evidence type="ECO:0000259" key="8">
    <source>
        <dbReference type="Pfam" id="PF01773"/>
    </source>
</evidence>
<dbReference type="InterPro" id="IPR011642">
    <property type="entry name" value="Gate_dom"/>
</dbReference>
<dbReference type="PANTHER" id="PTHR10590">
    <property type="entry name" value="SODIUM/NUCLEOSIDE COTRANSPORTER"/>
    <property type="match status" value="1"/>
</dbReference>
<feature type="domain" description="Concentrative nucleoside transporter N-terminal" evidence="8">
    <location>
        <begin position="13"/>
        <end position="86"/>
    </location>
</feature>
<evidence type="ECO:0000259" key="9">
    <source>
        <dbReference type="Pfam" id="PF07662"/>
    </source>
</evidence>
<comment type="subcellular location">
    <subcellularLocation>
        <location evidence="1">Cell membrane</location>
        <topology evidence="1">Multi-pass membrane protein</topology>
    </subcellularLocation>
</comment>
<sequence length="493" mass="51793">MLDALGQILFGFFGLFVLVMIAFAFSSNRRAVDWKLVLTGISLQILFAAFVLKVPLGALIFDKLGKGFVHLLEFNRVGSEFIFGKLLDANAFGFIFAFQVLPTIIFFAALMGVLYHLGVMQQIVKGMSWAITKVMNVSGAETTSVCASVFIGQTEAPLTIKPYLEKMTESELMTVMIGGMAHIAGGVLAAYVGLLGQNDPAEMAKYAKHLLAASIMAAPATLVLAKILIPETGEPLTRGSVRIEVERHSANVIDAAATGAGDGLKLALNVGAMLLAFIALIATLNAPLQYLGTIVWPRWGVAAAGIGGVLLIAGGMMQFRRHRAARAGGYSGLGVGLFVLGICSLLLTAAAVAANGGTINDWLSAGKTVPVSLSLQTILGYVLSPIAWLIGVPWQDAVLVGSFIGEKVVLNEFVAYVDLSKNMHLLQEHSRVVAAYALCGFANFSSIAIQIGGIGGLAPGRRGDLARLGLRAVLGGSLATFMTATIAGVLNQL</sequence>
<feature type="domain" description="Concentrative nucleoside transporter C-terminal" evidence="9">
    <location>
        <begin position="338"/>
        <end position="488"/>
    </location>
</feature>
<proteinExistence type="inferred from homology"/>
<keyword evidence="12" id="KW-1185">Reference proteome</keyword>
<feature type="transmembrane region" description="Helical" evidence="7">
    <location>
        <begin position="433"/>
        <end position="458"/>
    </location>
</feature>
<name>A0ABT1QQE9_9GAMM</name>
<evidence type="ECO:0000259" key="10">
    <source>
        <dbReference type="Pfam" id="PF07670"/>
    </source>
</evidence>
<feature type="transmembrane region" description="Helical" evidence="7">
    <location>
        <begin position="6"/>
        <end position="25"/>
    </location>
</feature>
<evidence type="ECO:0000256" key="1">
    <source>
        <dbReference type="ARBA" id="ARBA00004651"/>
    </source>
</evidence>
<keyword evidence="4 7" id="KW-0812">Transmembrane</keyword>
<accession>A0ABT1QQE9</accession>
<feature type="transmembrane region" description="Helical" evidence="7">
    <location>
        <begin position="329"/>
        <end position="354"/>
    </location>
</feature>
<dbReference type="EMBL" id="JANFQO010000005">
    <property type="protein sequence ID" value="MCQ4164525.1"/>
    <property type="molecule type" value="Genomic_DNA"/>
</dbReference>
<dbReference type="InterPro" id="IPR002668">
    <property type="entry name" value="CNT_N_dom"/>
</dbReference>
<evidence type="ECO:0000256" key="6">
    <source>
        <dbReference type="ARBA" id="ARBA00023136"/>
    </source>
</evidence>
<keyword evidence="3" id="KW-1003">Cell membrane</keyword>
<feature type="transmembrane region" description="Helical" evidence="7">
    <location>
        <begin position="296"/>
        <end position="317"/>
    </location>
</feature>
<evidence type="ECO:0000256" key="5">
    <source>
        <dbReference type="ARBA" id="ARBA00022989"/>
    </source>
</evidence>
<feature type="transmembrane region" description="Helical" evidence="7">
    <location>
        <begin position="172"/>
        <end position="194"/>
    </location>
</feature>
<evidence type="ECO:0000256" key="7">
    <source>
        <dbReference type="SAM" id="Phobius"/>
    </source>
</evidence>
<reference evidence="11" key="1">
    <citation type="submission" date="2022-07" db="EMBL/GenBank/DDBJ databases">
        <title>Tahibacter sp., a new gammaproteobacterium isolated from the silt sample collected at pig farm.</title>
        <authorList>
            <person name="Chen H."/>
        </authorList>
    </citation>
    <scope>NUCLEOTIDE SEQUENCE</scope>
    <source>
        <strain evidence="11">P2K</strain>
    </source>
</reference>
<feature type="transmembrane region" description="Helical" evidence="7">
    <location>
        <begin position="91"/>
        <end position="117"/>
    </location>
</feature>
<keyword evidence="5 7" id="KW-1133">Transmembrane helix</keyword>
<feature type="domain" description="Nucleoside transporter/FeoB GTPase Gate" evidence="10">
    <location>
        <begin position="97"/>
        <end position="197"/>
    </location>
</feature>
<gene>
    <name evidence="11" type="ORF">NM961_07360</name>
</gene>
<dbReference type="Pfam" id="PF01773">
    <property type="entry name" value="Nucleos_tra2_N"/>
    <property type="match status" value="1"/>
</dbReference>
<dbReference type="Pfam" id="PF07670">
    <property type="entry name" value="Gate"/>
    <property type="match status" value="1"/>
</dbReference>
<evidence type="ECO:0000256" key="2">
    <source>
        <dbReference type="ARBA" id="ARBA00009033"/>
    </source>
</evidence>
<dbReference type="Proteomes" id="UP001165498">
    <property type="component" value="Unassembled WGS sequence"/>
</dbReference>
<protein>
    <submittedName>
        <fullName evidence="11">NupC/NupG family nucleoside CNT transporter</fullName>
    </submittedName>
</protein>
<dbReference type="PANTHER" id="PTHR10590:SF4">
    <property type="entry name" value="SOLUTE CARRIER FAMILY 28 MEMBER 3"/>
    <property type="match status" value="1"/>
</dbReference>
<keyword evidence="6 7" id="KW-0472">Membrane</keyword>
<evidence type="ECO:0000256" key="3">
    <source>
        <dbReference type="ARBA" id="ARBA00022475"/>
    </source>
</evidence>
<evidence type="ECO:0000256" key="4">
    <source>
        <dbReference type="ARBA" id="ARBA00022692"/>
    </source>
</evidence>
<dbReference type="Pfam" id="PF07662">
    <property type="entry name" value="Nucleos_tra2_C"/>
    <property type="match status" value="2"/>
</dbReference>
<comment type="caution">
    <text evidence="11">The sequence shown here is derived from an EMBL/GenBank/DDBJ whole genome shotgun (WGS) entry which is preliminary data.</text>
</comment>
<evidence type="ECO:0000313" key="11">
    <source>
        <dbReference type="EMBL" id="MCQ4164525.1"/>
    </source>
</evidence>
<feature type="transmembrane region" description="Helical" evidence="7">
    <location>
        <begin position="37"/>
        <end position="61"/>
    </location>
</feature>
<feature type="transmembrane region" description="Helical" evidence="7">
    <location>
        <begin position="470"/>
        <end position="490"/>
    </location>
</feature>